<dbReference type="RefSeq" id="WP_084841677.1">
    <property type="nucleotide sequence ID" value="NZ_ARYN01000009.1"/>
</dbReference>
<organism evidence="1 2">
    <name type="scientific">Zunongwangia atlantica 22II14-10F7</name>
    <dbReference type="NCBI Taxonomy" id="1185767"/>
    <lineage>
        <taxon>Bacteria</taxon>
        <taxon>Pseudomonadati</taxon>
        <taxon>Bacteroidota</taxon>
        <taxon>Flavobacteriia</taxon>
        <taxon>Flavobacteriales</taxon>
        <taxon>Flavobacteriaceae</taxon>
        <taxon>Zunongwangia</taxon>
    </lineage>
</organism>
<comment type="caution">
    <text evidence="1">The sequence shown here is derived from an EMBL/GenBank/DDBJ whole genome shotgun (WGS) entry which is preliminary data.</text>
</comment>
<gene>
    <name evidence="1" type="ORF">IIF7_10643</name>
</gene>
<dbReference type="EMBL" id="ARYN01000009">
    <property type="protein sequence ID" value="ORL45273.1"/>
    <property type="molecule type" value="Genomic_DNA"/>
</dbReference>
<name>A0A1Y1T499_9FLAO</name>
<proteinExistence type="predicted"/>
<evidence type="ECO:0000313" key="1">
    <source>
        <dbReference type="EMBL" id="ORL45273.1"/>
    </source>
</evidence>
<dbReference type="AlphaFoldDB" id="A0A1Y1T499"/>
<accession>A0A1Y1T499</accession>
<protein>
    <submittedName>
        <fullName evidence="1">Uncharacterized protein</fullName>
    </submittedName>
</protein>
<evidence type="ECO:0000313" key="2">
    <source>
        <dbReference type="Proteomes" id="UP000192746"/>
    </source>
</evidence>
<reference evidence="1 2" key="1">
    <citation type="submission" date="2013-04" db="EMBL/GenBank/DDBJ databases">
        <title>Zunongwangia sp. 22II14-10F7 Genome Sequencing.</title>
        <authorList>
            <person name="Lai Q."/>
            <person name="Shao Z."/>
        </authorList>
    </citation>
    <scope>NUCLEOTIDE SEQUENCE [LARGE SCALE GENOMIC DNA]</scope>
    <source>
        <strain evidence="1 2">22II14-10F7</strain>
    </source>
</reference>
<dbReference type="OrthoDB" id="1450606at2"/>
<dbReference type="Proteomes" id="UP000192746">
    <property type="component" value="Unassembled WGS sequence"/>
</dbReference>
<keyword evidence="2" id="KW-1185">Reference proteome</keyword>
<sequence length="120" mass="13939">MFDLGKLYIPTILSFDPSSKTISFTLPDFFTKEHFEHIQYSLELNILGSDAIIYYYGEDDTYLSQVLDLDEEYIAAGSLEYESFGAIQEKALKQLEHFMLDPKTELLDLFNQSEEEFPLD</sequence>